<organism evidence="2 3">
    <name type="scientific">Bacteroides fragilis str. 3976T8</name>
    <dbReference type="NCBI Taxonomy" id="1339314"/>
    <lineage>
        <taxon>Bacteria</taxon>
        <taxon>Pseudomonadati</taxon>
        <taxon>Bacteroidota</taxon>
        <taxon>Bacteroidia</taxon>
        <taxon>Bacteroidales</taxon>
        <taxon>Bacteroidaceae</taxon>
        <taxon>Bacteroides</taxon>
    </lineage>
</organism>
<dbReference type="Proteomes" id="UP000020938">
    <property type="component" value="Unassembled WGS sequence"/>
</dbReference>
<evidence type="ECO:0000313" key="2">
    <source>
        <dbReference type="EMBL" id="EXZ74749.1"/>
    </source>
</evidence>
<comment type="caution">
    <text evidence="2">The sequence shown here is derived from an EMBL/GenBank/DDBJ whole genome shotgun (WGS) entry which is preliminary data.</text>
</comment>
<accession>A0A016CTQ0</accession>
<dbReference type="PATRIC" id="fig|1339314.3.peg.1064"/>
<proteinExistence type="predicted"/>
<keyword evidence="1" id="KW-1133">Transmembrane helix</keyword>
<keyword evidence="1" id="KW-0472">Membrane</keyword>
<protein>
    <recommendedName>
        <fullName evidence="4">Transmembrane protein</fullName>
    </recommendedName>
</protein>
<dbReference type="EMBL" id="JGDS01000038">
    <property type="protein sequence ID" value="EXZ74749.1"/>
    <property type="molecule type" value="Genomic_DNA"/>
</dbReference>
<evidence type="ECO:0008006" key="4">
    <source>
        <dbReference type="Google" id="ProtNLM"/>
    </source>
</evidence>
<evidence type="ECO:0000313" key="3">
    <source>
        <dbReference type="Proteomes" id="UP000020938"/>
    </source>
</evidence>
<keyword evidence="1" id="KW-0812">Transmembrane</keyword>
<gene>
    <name evidence="2" type="ORF">M123_0824</name>
</gene>
<feature type="transmembrane region" description="Helical" evidence="1">
    <location>
        <begin position="52"/>
        <end position="70"/>
    </location>
</feature>
<sequence>MKREVAKHPHVLDNNIPMFYLKTSGCCCVKHPDVFIPLFYSYHLWKMKRLSLSYLVLLSIQVLFVTFVHFENIK</sequence>
<dbReference type="AlphaFoldDB" id="A0A016CTQ0"/>
<reference evidence="2 3" key="1">
    <citation type="submission" date="2014-02" db="EMBL/GenBank/DDBJ databases">
        <authorList>
            <person name="Sears C."/>
            <person name="Carroll K."/>
            <person name="Sack B.R."/>
            <person name="Qadri F."/>
            <person name="Myers L.L."/>
            <person name="Chung G.-T."/>
            <person name="Escheverria P."/>
            <person name="Fraser C.M."/>
            <person name="Sadzewicz L."/>
            <person name="Shefchek K.A."/>
            <person name="Tallon L."/>
            <person name="Das S.P."/>
            <person name="Daugherty S."/>
            <person name="Mongodin E.F."/>
        </authorList>
    </citation>
    <scope>NUCLEOTIDE SEQUENCE [LARGE SCALE GENOMIC DNA]</scope>
    <source>
        <strain evidence="2 3">3976T8</strain>
    </source>
</reference>
<name>A0A016CTQ0_BACFG</name>
<evidence type="ECO:0000256" key="1">
    <source>
        <dbReference type="SAM" id="Phobius"/>
    </source>
</evidence>